<dbReference type="InterPro" id="IPR045595">
    <property type="entry name" value="SufBD_N"/>
</dbReference>
<sequence>MTTDTNTLPLVAGEDPAVLAAGAPDWLAALRRAAIARYDAIGLPGPRTEAWKFTGLNAVKALTPVPAEGVPATELPPAVAALDGPRIEIVNGRLSALPAMPTGVEVVALDDPAAAPEWVRAHLGSIASFETHPFTALNTAQLAGGVAVRIARGAMPEAPIVLSVAQAGGGETATIAHPRVLVVVEEGGSADLVTVFQGSGRYIANPVTEIAVAEGARLGHAVLQAEDAEAFHVSMTALKLAEKSTYDGFVLATGSKLARHEVRAELDGEHIEYAINGVYLGADGQHHDITTFIDHARPHGTSHEMVKGVLTGTARGVFQGKILVRPDAQKTDGFQMNRALLLSRDAEVNSKPELEIYADDVKCSHGATVGELEDDELFYLMARGIPRGRARALLVEAYVQEAIALIGRAPVRDAFAAVASEWLDRHVAGVSGSGE</sequence>
<protein>
    <submittedName>
        <fullName evidence="4">Fe-S cluster assembly protein SufD</fullName>
    </submittedName>
</protein>
<evidence type="ECO:0000256" key="1">
    <source>
        <dbReference type="ARBA" id="ARBA00043967"/>
    </source>
</evidence>
<reference evidence="4" key="2">
    <citation type="submission" date="2020-09" db="EMBL/GenBank/DDBJ databases">
        <authorList>
            <person name="Sun Q."/>
            <person name="Kim S."/>
        </authorList>
    </citation>
    <scope>NUCLEOTIDE SEQUENCE</scope>
    <source>
        <strain evidence="4">KCTC 42651</strain>
    </source>
</reference>
<dbReference type="Proteomes" id="UP000630353">
    <property type="component" value="Unassembled WGS sequence"/>
</dbReference>
<dbReference type="Pfam" id="PF19295">
    <property type="entry name" value="SufBD_N"/>
    <property type="match status" value="1"/>
</dbReference>
<feature type="domain" description="SUF system FeS cluster assembly SufBD core" evidence="2">
    <location>
        <begin position="173"/>
        <end position="397"/>
    </location>
</feature>
<dbReference type="Pfam" id="PF01458">
    <property type="entry name" value="SUFBD_core"/>
    <property type="match status" value="1"/>
</dbReference>
<dbReference type="RefSeq" id="WP_189993174.1">
    <property type="nucleotide sequence ID" value="NZ_BMZS01000010.1"/>
</dbReference>
<dbReference type="GO" id="GO:0016226">
    <property type="term" value="P:iron-sulfur cluster assembly"/>
    <property type="evidence" value="ECO:0007669"/>
    <property type="project" value="InterPro"/>
</dbReference>
<reference evidence="4" key="1">
    <citation type="journal article" date="2014" name="Int. J. Syst. Evol. Microbiol.">
        <title>Complete genome sequence of Corynebacterium casei LMG S-19264T (=DSM 44701T), isolated from a smear-ripened cheese.</title>
        <authorList>
            <consortium name="US DOE Joint Genome Institute (JGI-PGF)"/>
            <person name="Walter F."/>
            <person name="Albersmeier A."/>
            <person name="Kalinowski J."/>
            <person name="Ruckert C."/>
        </authorList>
    </citation>
    <scope>NUCLEOTIDE SEQUENCE</scope>
    <source>
        <strain evidence="4">KCTC 42651</strain>
    </source>
</reference>
<comment type="caution">
    <text evidence="4">The sequence shown here is derived from an EMBL/GenBank/DDBJ whole genome shotgun (WGS) entry which is preliminary data.</text>
</comment>
<accession>A0A918XV58</accession>
<evidence type="ECO:0000313" key="4">
    <source>
        <dbReference type="EMBL" id="GHD58425.1"/>
    </source>
</evidence>
<name>A0A918XV58_9PROT</name>
<evidence type="ECO:0000313" key="5">
    <source>
        <dbReference type="Proteomes" id="UP000630353"/>
    </source>
</evidence>
<dbReference type="PANTHER" id="PTHR43575">
    <property type="entry name" value="PROTEIN ABCI7, CHLOROPLASTIC"/>
    <property type="match status" value="1"/>
</dbReference>
<dbReference type="NCBIfam" id="TIGR01981">
    <property type="entry name" value="sufD"/>
    <property type="match status" value="1"/>
</dbReference>
<feature type="domain" description="SUF system FeS cluster assembly SufBD N-terminal" evidence="3">
    <location>
        <begin position="17"/>
        <end position="160"/>
    </location>
</feature>
<evidence type="ECO:0000259" key="3">
    <source>
        <dbReference type="Pfam" id="PF19295"/>
    </source>
</evidence>
<proteinExistence type="inferred from homology"/>
<gene>
    <name evidence="4" type="ORF">GCM10017083_41370</name>
</gene>
<dbReference type="EMBL" id="BMZS01000010">
    <property type="protein sequence ID" value="GHD58425.1"/>
    <property type="molecule type" value="Genomic_DNA"/>
</dbReference>
<comment type="similarity">
    <text evidence="1">Belongs to the iron-sulfur cluster assembly SufBD family.</text>
</comment>
<dbReference type="AlphaFoldDB" id="A0A918XV58"/>
<organism evidence="4 5">
    <name type="scientific">Thalassobaculum fulvum</name>
    <dbReference type="NCBI Taxonomy" id="1633335"/>
    <lineage>
        <taxon>Bacteria</taxon>
        <taxon>Pseudomonadati</taxon>
        <taxon>Pseudomonadota</taxon>
        <taxon>Alphaproteobacteria</taxon>
        <taxon>Rhodospirillales</taxon>
        <taxon>Thalassobaculaceae</taxon>
        <taxon>Thalassobaculum</taxon>
    </lineage>
</organism>
<dbReference type="InterPro" id="IPR037284">
    <property type="entry name" value="SUF_FeS_clus_asmbl_SufBD_sf"/>
</dbReference>
<dbReference type="SUPFAM" id="SSF101960">
    <property type="entry name" value="Stabilizer of iron transporter SufD"/>
    <property type="match status" value="1"/>
</dbReference>
<dbReference type="PANTHER" id="PTHR43575:SF1">
    <property type="entry name" value="PROTEIN ABCI7, CHLOROPLASTIC"/>
    <property type="match status" value="1"/>
</dbReference>
<dbReference type="InterPro" id="IPR011542">
    <property type="entry name" value="SUF_FeS_clus_asmbl_SufD"/>
</dbReference>
<evidence type="ECO:0000259" key="2">
    <source>
        <dbReference type="Pfam" id="PF01458"/>
    </source>
</evidence>
<dbReference type="InterPro" id="IPR000825">
    <property type="entry name" value="SUF_FeS_clus_asmbl_SufBD_core"/>
</dbReference>
<keyword evidence="5" id="KW-1185">Reference proteome</keyword>
<dbReference type="InterPro" id="IPR055346">
    <property type="entry name" value="Fe-S_cluster_assembly_SufBD"/>
</dbReference>